<dbReference type="Proteomes" id="UP001529338">
    <property type="component" value="Unassembled WGS sequence"/>
</dbReference>
<feature type="domain" description="DUF306" evidence="1">
    <location>
        <begin position="4"/>
        <end position="104"/>
    </location>
</feature>
<organism evidence="2 3">
    <name type="scientific">Cellulomonas alba</name>
    <dbReference type="NCBI Taxonomy" id="3053467"/>
    <lineage>
        <taxon>Bacteria</taxon>
        <taxon>Bacillati</taxon>
        <taxon>Actinomycetota</taxon>
        <taxon>Actinomycetes</taxon>
        <taxon>Micrococcales</taxon>
        <taxon>Cellulomonadaceae</taxon>
        <taxon>Cellulomonas</taxon>
    </lineage>
</organism>
<sequence length="118" mass="12213">MVDLTGTWRVAEVSGADAGTDPERAPWLTFDGDGQVYGFAGVNRVRGTWAREGDTVTFGPLVSTLMAGPEPAMELESALTRLLDGPLTVAEADGSLVLRAPDGRAATLTDDPPAAALA</sequence>
<dbReference type="RefSeq" id="WP_289453661.1">
    <property type="nucleotide sequence ID" value="NZ_JAUCGQ010000001.1"/>
</dbReference>
<protein>
    <submittedName>
        <fullName evidence="2">META domain-containing protein</fullName>
    </submittedName>
</protein>
<reference evidence="2 3" key="1">
    <citation type="submission" date="2023-06" db="EMBL/GenBank/DDBJ databases">
        <title>Cellulomonas sp. MW4 Whole genome sequence.</title>
        <authorList>
            <person name="Park S."/>
        </authorList>
    </citation>
    <scope>NUCLEOTIDE SEQUENCE [LARGE SCALE GENOMIC DNA]</scope>
    <source>
        <strain evidence="2 3">MW4</strain>
    </source>
</reference>
<name>A0ABT7SD17_9CELL</name>
<keyword evidence="3" id="KW-1185">Reference proteome</keyword>
<gene>
    <name evidence="2" type="ORF">QRT04_03925</name>
</gene>
<evidence type="ECO:0000259" key="1">
    <source>
        <dbReference type="Pfam" id="PF03724"/>
    </source>
</evidence>
<dbReference type="Pfam" id="PF03724">
    <property type="entry name" value="META"/>
    <property type="match status" value="1"/>
</dbReference>
<accession>A0ABT7SD17</accession>
<dbReference type="PANTHER" id="PTHR35535:SF2">
    <property type="entry name" value="DUF306 DOMAIN-CONTAINING PROTEIN"/>
    <property type="match status" value="1"/>
</dbReference>
<proteinExistence type="predicted"/>
<dbReference type="InterPro" id="IPR005184">
    <property type="entry name" value="DUF306_Meta_HslJ"/>
</dbReference>
<comment type="caution">
    <text evidence="2">The sequence shown here is derived from an EMBL/GenBank/DDBJ whole genome shotgun (WGS) entry which is preliminary data.</text>
</comment>
<dbReference type="EMBL" id="JAUCGQ010000001">
    <property type="protein sequence ID" value="MDM7854070.1"/>
    <property type="molecule type" value="Genomic_DNA"/>
</dbReference>
<dbReference type="Gene3D" id="2.40.128.270">
    <property type="match status" value="1"/>
</dbReference>
<dbReference type="PANTHER" id="PTHR35535">
    <property type="entry name" value="HEAT SHOCK PROTEIN HSLJ"/>
    <property type="match status" value="1"/>
</dbReference>
<evidence type="ECO:0000313" key="3">
    <source>
        <dbReference type="Proteomes" id="UP001529338"/>
    </source>
</evidence>
<dbReference type="InterPro" id="IPR038670">
    <property type="entry name" value="HslJ-like_sf"/>
</dbReference>
<evidence type="ECO:0000313" key="2">
    <source>
        <dbReference type="EMBL" id="MDM7854070.1"/>
    </source>
</evidence>
<dbReference type="InterPro" id="IPR053147">
    <property type="entry name" value="Hsp_HslJ-like"/>
</dbReference>